<dbReference type="InterPro" id="IPR005061">
    <property type="entry name" value="Ist1"/>
</dbReference>
<organism evidence="3 4">
    <name type="scientific">Galdieria yellowstonensis</name>
    <dbReference type="NCBI Taxonomy" id="3028027"/>
    <lineage>
        <taxon>Eukaryota</taxon>
        <taxon>Rhodophyta</taxon>
        <taxon>Bangiophyceae</taxon>
        <taxon>Galdieriales</taxon>
        <taxon>Galdieriaceae</taxon>
        <taxon>Galdieria</taxon>
    </lineage>
</organism>
<evidence type="ECO:0000256" key="1">
    <source>
        <dbReference type="ARBA" id="ARBA00005536"/>
    </source>
</evidence>
<accession>A0AAV9INU5</accession>
<reference evidence="3 4" key="1">
    <citation type="submission" date="2022-07" db="EMBL/GenBank/DDBJ databases">
        <title>Genome-wide signatures of adaptation to extreme environments.</title>
        <authorList>
            <person name="Cho C.H."/>
            <person name="Yoon H.S."/>
        </authorList>
    </citation>
    <scope>NUCLEOTIDE SEQUENCE [LARGE SCALE GENOMIC DNA]</scope>
    <source>
        <strain evidence="3 4">108.79 E11</strain>
    </source>
</reference>
<evidence type="ECO:0000313" key="3">
    <source>
        <dbReference type="EMBL" id="KAK4528801.1"/>
    </source>
</evidence>
<dbReference type="EMBL" id="JANCYU010000069">
    <property type="protein sequence ID" value="KAK4528801.1"/>
    <property type="molecule type" value="Genomic_DNA"/>
</dbReference>
<dbReference type="PANTHER" id="PTHR12161">
    <property type="entry name" value="IST1 FAMILY MEMBER"/>
    <property type="match status" value="1"/>
</dbReference>
<dbReference type="Gene3D" id="1.20.1260.60">
    <property type="entry name" value="Vacuolar protein sorting-associated protein Ist1"/>
    <property type="match status" value="1"/>
</dbReference>
<gene>
    <name evidence="3" type="ORF">GAYE_SCF64G6747</name>
</gene>
<dbReference type="GO" id="GO:0015031">
    <property type="term" value="P:protein transport"/>
    <property type="evidence" value="ECO:0007669"/>
    <property type="project" value="InterPro"/>
</dbReference>
<comment type="caution">
    <text evidence="3">The sequence shown here is derived from an EMBL/GenBank/DDBJ whole genome shotgun (WGS) entry which is preliminary data.</text>
</comment>
<name>A0AAV9INU5_9RHOD</name>
<feature type="region of interest" description="Disordered" evidence="2">
    <location>
        <begin position="247"/>
        <end position="278"/>
    </location>
</feature>
<evidence type="ECO:0000313" key="4">
    <source>
        <dbReference type="Proteomes" id="UP001300502"/>
    </source>
</evidence>
<dbReference type="InterPro" id="IPR042277">
    <property type="entry name" value="IST1-like"/>
</dbReference>
<comment type="similarity">
    <text evidence="1">Belongs to the IST1 family.</text>
</comment>
<dbReference type="AlphaFoldDB" id="A0AAV9INU5"/>
<evidence type="ECO:0000256" key="2">
    <source>
        <dbReference type="SAM" id="MobiDB-lite"/>
    </source>
</evidence>
<dbReference type="Pfam" id="PF03398">
    <property type="entry name" value="Ist1"/>
    <property type="match status" value="1"/>
</dbReference>
<dbReference type="Proteomes" id="UP001300502">
    <property type="component" value="Unassembled WGS sequence"/>
</dbReference>
<protein>
    <submittedName>
        <fullName evidence="3">Uncharacterized protein</fullName>
    </submittedName>
</protein>
<proteinExistence type="inferred from homology"/>
<keyword evidence="4" id="KW-1185">Reference proteome</keyword>
<dbReference type="PANTHER" id="PTHR12161:SF5">
    <property type="entry name" value="IST1 HOMOLOG"/>
    <property type="match status" value="1"/>
</dbReference>
<sequence length="291" mass="32593">MGFLNRLLSSPHEQRKPKVKFDLQKCKVLLKGGENRIRLQKSKLSNSVKLQQREIALLLEGGKDELARIRAEQMVRDELLIESYEIVEVLCETLLTRYNLLGFSFHPTKENPYPPLPAEIAEAVCSIAFASCRMDATELQTVTEMLASRFGPELIDSACAGKPLQNGYGMHNNLVNPRLYSKLLYSVPDGNVVLQKLQDIADMFQLEWKAPAEFEELKNHSVLDSVSSSAPLSQGSFQRTRYLPDATSLNEEGELAEDALSTNEKEQSGGGGDSWSDDLTARLEALKKNYR</sequence>